<dbReference type="EMBL" id="JAROCG010000001">
    <property type="protein sequence ID" value="MDN4609474.1"/>
    <property type="molecule type" value="Genomic_DNA"/>
</dbReference>
<keyword evidence="7" id="KW-1185">Reference proteome</keyword>
<dbReference type="Gene3D" id="1.10.10.60">
    <property type="entry name" value="Homeodomain-like"/>
    <property type="match status" value="1"/>
</dbReference>
<feature type="domain" description="Sugar-binding" evidence="5">
    <location>
        <begin position="76"/>
        <end position="325"/>
    </location>
</feature>
<reference evidence="6" key="1">
    <citation type="submission" date="2023-06" db="EMBL/GenBank/DDBJ databases">
        <title>MT1 and MT2 Draft Genomes of Novel Species.</title>
        <authorList>
            <person name="Venkateswaran K."/>
        </authorList>
    </citation>
    <scope>NUCLEOTIDE SEQUENCE</scope>
    <source>
        <strain evidence="6">IIF3SC-B10</strain>
    </source>
</reference>
<dbReference type="InterPro" id="IPR051054">
    <property type="entry name" value="SorC_transcr_regulators"/>
</dbReference>
<dbReference type="InterPro" id="IPR007324">
    <property type="entry name" value="Sugar-bd_dom_put"/>
</dbReference>
<protein>
    <submittedName>
        <fullName evidence="6">Sugar-binding domain-containing protein</fullName>
    </submittedName>
</protein>
<evidence type="ECO:0000256" key="4">
    <source>
        <dbReference type="ARBA" id="ARBA00023163"/>
    </source>
</evidence>
<dbReference type="PANTHER" id="PTHR34294:SF1">
    <property type="entry name" value="TRANSCRIPTIONAL REGULATOR LSRR"/>
    <property type="match status" value="1"/>
</dbReference>
<accession>A0ABT8JWC7</accession>
<evidence type="ECO:0000256" key="1">
    <source>
        <dbReference type="ARBA" id="ARBA00010466"/>
    </source>
</evidence>
<evidence type="ECO:0000259" key="5">
    <source>
        <dbReference type="Pfam" id="PF04198"/>
    </source>
</evidence>
<evidence type="ECO:0000256" key="2">
    <source>
        <dbReference type="ARBA" id="ARBA00023015"/>
    </source>
</evidence>
<dbReference type="Pfam" id="PF04198">
    <property type="entry name" value="Sugar-bind"/>
    <property type="match status" value="1"/>
</dbReference>
<evidence type="ECO:0000256" key="3">
    <source>
        <dbReference type="ARBA" id="ARBA00023125"/>
    </source>
</evidence>
<dbReference type="PANTHER" id="PTHR34294">
    <property type="entry name" value="TRANSCRIPTIONAL REGULATOR-RELATED"/>
    <property type="match status" value="1"/>
</dbReference>
<dbReference type="Gene3D" id="3.40.50.1360">
    <property type="match status" value="1"/>
</dbReference>
<organism evidence="6 7">
    <name type="scientific">Arthrobacter burdickii</name>
    <dbReference type="NCBI Taxonomy" id="3035920"/>
    <lineage>
        <taxon>Bacteria</taxon>
        <taxon>Bacillati</taxon>
        <taxon>Actinomycetota</taxon>
        <taxon>Actinomycetes</taxon>
        <taxon>Micrococcales</taxon>
        <taxon>Micrococcaceae</taxon>
        <taxon>Arthrobacter</taxon>
    </lineage>
</organism>
<gene>
    <name evidence="6" type="ORF">P5G52_01195</name>
</gene>
<keyword evidence="3" id="KW-0238">DNA-binding</keyword>
<dbReference type="InterPro" id="IPR037171">
    <property type="entry name" value="NagB/RpiA_transferase-like"/>
</dbReference>
<comment type="caution">
    <text evidence="6">The sequence shown here is derived from an EMBL/GenBank/DDBJ whole genome shotgun (WGS) entry which is preliminary data.</text>
</comment>
<dbReference type="Proteomes" id="UP001174209">
    <property type="component" value="Unassembled WGS sequence"/>
</dbReference>
<comment type="similarity">
    <text evidence="1">Belongs to the SorC transcriptional regulatory family.</text>
</comment>
<sequence length="339" mass="36164">MTPPNDPTSLTTATPDQLRLLTKIAVLYHEEGLAQGDISGRLNLSQARVSRCLKLAAELGIVRTSVVQPAGIYVGLEKALEEKYGLQEVVVADMVDDASLGMRLGSCAASYLETTIEVNDVVGISNWSTTLLQTVEAMRSRPRKVLSEVIQLIGGVGSPQAQIQATRLVSHLAELTSAKPFYMAAPGLVANNNIRQAFLDDPAVAATAEAWSRVNTSLVGIGTFPASPLWQASGNALTAAEENELLESGAVGEICLRYFDIDGKPMNPAIEERMISISSEAMLQIPRRIGVAGGMRKLAAIRGAINGGWVNVLITDSEVARQLLEPPRLDPGAPASRIR</sequence>
<proteinExistence type="inferred from homology"/>
<evidence type="ECO:0000313" key="6">
    <source>
        <dbReference type="EMBL" id="MDN4609474.1"/>
    </source>
</evidence>
<dbReference type="RefSeq" id="WP_301224163.1">
    <property type="nucleotide sequence ID" value="NZ_JAROCG010000001.1"/>
</dbReference>
<keyword evidence="2" id="KW-0805">Transcription regulation</keyword>
<name>A0ABT8JWC7_9MICC</name>
<evidence type="ECO:0000313" key="7">
    <source>
        <dbReference type="Proteomes" id="UP001174209"/>
    </source>
</evidence>
<dbReference type="SUPFAM" id="SSF100950">
    <property type="entry name" value="NagB/RpiA/CoA transferase-like"/>
    <property type="match status" value="1"/>
</dbReference>
<keyword evidence="4" id="KW-0804">Transcription</keyword>